<feature type="domain" description="Cns1/TTC4 wheel" evidence="4">
    <location>
        <begin position="355"/>
        <end position="429"/>
    </location>
</feature>
<keyword evidence="1" id="KW-0677">Repeat</keyword>
<name>A0A7S4NN93_GUITH</name>
<proteinExistence type="predicted"/>
<dbReference type="EMBL" id="HBKN01019060">
    <property type="protein sequence ID" value="CAE2299331.1"/>
    <property type="molecule type" value="Transcribed_RNA"/>
</dbReference>
<dbReference type="Pfam" id="PF18972">
    <property type="entry name" value="Wheel"/>
    <property type="match status" value="1"/>
</dbReference>
<evidence type="ECO:0000313" key="5">
    <source>
        <dbReference type="EMBL" id="CAE2299331.1"/>
    </source>
</evidence>
<evidence type="ECO:0000256" key="1">
    <source>
        <dbReference type="ARBA" id="ARBA00022737"/>
    </source>
</evidence>
<evidence type="ECO:0000259" key="4">
    <source>
        <dbReference type="Pfam" id="PF18972"/>
    </source>
</evidence>
<accession>A0A7S4NN93</accession>
<dbReference type="InterPro" id="IPR044059">
    <property type="entry name" value="Csn1/TTC4_wheel"/>
</dbReference>
<organism evidence="5">
    <name type="scientific">Guillardia theta</name>
    <name type="common">Cryptophyte</name>
    <name type="synonym">Cryptomonas phi</name>
    <dbReference type="NCBI Taxonomy" id="55529"/>
    <lineage>
        <taxon>Eukaryota</taxon>
        <taxon>Cryptophyceae</taxon>
        <taxon>Pyrenomonadales</taxon>
        <taxon>Geminigeraceae</taxon>
        <taxon>Guillardia</taxon>
    </lineage>
</organism>
<feature type="signal peptide" evidence="3">
    <location>
        <begin position="1"/>
        <end position="19"/>
    </location>
</feature>
<keyword evidence="3" id="KW-0732">Signal</keyword>
<dbReference type="GO" id="GO:0051879">
    <property type="term" value="F:Hsp90 protein binding"/>
    <property type="evidence" value="ECO:0007669"/>
    <property type="project" value="InterPro"/>
</dbReference>
<dbReference type="Gene3D" id="1.25.40.10">
    <property type="entry name" value="Tetratricopeptide repeat domain"/>
    <property type="match status" value="1"/>
</dbReference>
<dbReference type="GO" id="GO:0005829">
    <property type="term" value="C:cytosol"/>
    <property type="evidence" value="ECO:0007669"/>
    <property type="project" value="TreeGrafter"/>
</dbReference>
<keyword evidence="2" id="KW-0802">TPR repeat</keyword>
<dbReference type="PANTHER" id="PTHR46035">
    <property type="entry name" value="TETRATRICOPEPTIDE REPEAT PROTEIN 4"/>
    <property type="match status" value="1"/>
</dbReference>
<protein>
    <recommendedName>
        <fullName evidence="4">Cns1/TTC4 wheel domain-containing protein</fullName>
    </recommendedName>
</protein>
<dbReference type="GO" id="GO:0006457">
    <property type="term" value="P:protein folding"/>
    <property type="evidence" value="ECO:0007669"/>
    <property type="project" value="TreeGrafter"/>
</dbReference>
<dbReference type="GO" id="GO:0030544">
    <property type="term" value="F:Hsp70 protein binding"/>
    <property type="evidence" value="ECO:0007669"/>
    <property type="project" value="TreeGrafter"/>
</dbReference>
<reference evidence="5" key="1">
    <citation type="submission" date="2021-01" db="EMBL/GenBank/DDBJ databases">
        <authorList>
            <person name="Corre E."/>
            <person name="Pelletier E."/>
            <person name="Niang G."/>
            <person name="Scheremetjew M."/>
            <person name="Finn R."/>
            <person name="Kale V."/>
            <person name="Holt S."/>
            <person name="Cochrane G."/>
            <person name="Meng A."/>
            <person name="Brown T."/>
            <person name="Cohen L."/>
        </authorList>
    </citation>
    <scope>NUCLEOTIDE SEQUENCE</scope>
    <source>
        <strain evidence="5">CCMP 2712</strain>
    </source>
</reference>
<dbReference type="InterPro" id="IPR011990">
    <property type="entry name" value="TPR-like_helical_dom_sf"/>
</dbReference>
<dbReference type="PANTHER" id="PTHR46035:SF1">
    <property type="entry name" value="TETRATRICOPEPTIDE REPEAT PROTEIN 4"/>
    <property type="match status" value="1"/>
</dbReference>
<dbReference type="SUPFAM" id="SSF48452">
    <property type="entry name" value="TPR-like"/>
    <property type="match status" value="1"/>
</dbReference>
<evidence type="ECO:0000256" key="3">
    <source>
        <dbReference type="SAM" id="SignalP"/>
    </source>
</evidence>
<evidence type="ECO:0000256" key="2">
    <source>
        <dbReference type="ARBA" id="ARBA00022803"/>
    </source>
</evidence>
<dbReference type="GO" id="GO:0005634">
    <property type="term" value="C:nucleus"/>
    <property type="evidence" value="ECO:0007669"/>
    <property type="project" value="TreeGrafter"/>
</dbReference>
<dbReference type="AlphaFoldDB" id="A0A7S4NN93"/>
<feature type="chain" id="PRO_5030968213" description="Cns1/TTC4 wheel domain-containing protein" evidence="3">
    <location>
        <begin position="20"/>
        <end position="494"/>
    </location>
</feature>
<sequence>MNCIAIASFLFLLTSPTLGGIQHACKPGQGRSLQGTACPRVMLRGGGGSGNRTMEERKRFQEFVWSKRFVDEGHDPLFMEGLTEAEAEQARDEWINAIMEGEEDADQAAEYHKVMGNKAVSSARELKEQGNENSSKFYVAAAQHYTTALCKNCSDVMLRAACFSNRAMCHLQRGNLGHVIRDCNATLSMFEAYVANAVQSRTGRRGAENSKHMFPMTHLLARRAVHLNRTETQTLVKLSVKSCVRAARASLGLQRFASAVFYCNLAVEIACDHGMKDSQSTDVIFTKHIPDILQEANQQQETFSRQETIKKLEHKSKLRERVGVRRGIHVRGILLGPCIYPEFLQRELIDVNVIGEELCWPLLLVYEESRCTDFLRQCSEAATLDEILEPVLDCPSPPYWDPEHRYWRSTVSLYFIAHQVPLMKGGKSEWLTDPVTGRRHQPTWQRIDMGWTLREFLQAEGHVVPGYPVIHVVLSGSKFEEKMLGSDPVEFFPR</sequence>
<dbReference type="CDD" id="cd21377">
    <property type="entry name" value="CTWD_Cns1-like"/>
    <property type="match status" value="1"/>
</dbReference>
<gene>
    <name evidence="5" type="ORF">GTHE00462_LOCUS15049</name>
</gene>